<evidence type="ECO:0000313" key="8">
    <source>
        <dbReference type="Proteomes" id="UP001591681"/>
    </source>
</evidence>
<proteinExistence type="predicted"/>
<protein>
    <recommendedName>
        <fullName evidence="6">FIIND domain-containing protein</fullName>
    </recommendedName>
</protein>
<feature type="region of interest" description="Disordered" evidence="5">
    <location>
        <begin position="1"/>
        <end position="60"/>
    </location>
</feature>
<dbReference type="InterPro" id="IPR051249">
    <property type="entry name" value="NLRP_Inflammasome"/>
</dbReference>
<sequence length="204" mass="22361">MHGFDSSKASGRRGKFFRSLRPPSLVSPASSETASPAHSAEEDEPTEMANEISSGPDPPLSPDTVLQYRLRCFHAGRYRFSETDIVFVVDGEGEVQYSITAWDDGIVGHTGLVVAGPLYHFKCTDRSLRQLLLPHCEGSCNSNLSVAHISSGNLEILQPLAVTDSHVTVNVTGLSLFGLLKRWLFQPAIRAQVLLFLQKMGKEH</sequence>
<dbReference type="GO" id="GO:0045087">
    <property type="term" value="P:innate immune response"/>
    <property type="evidence" value="ECO:0007669"/>
    <property type="project" value="UniProtKB-KW"/>
</dbReference>
<evidence type="ECO:0000256" key="4">
    <source>
        <dbReference type="ARBA" id="ARBA00022859"/>
    </source>
</evidence>
<evidence type="ECO:0000313" key="7">
    <source>
        <dbReference type="EMBL" id="KAL2097155.1"/>
    </source>
</evidence>
<keyword evidence="2" id="KW-0963">Cytoplasm</keyword>
<evidence type="ECO:0000259" key="6">
    <source>
        <dbReference type="PROSITE" id="PS51830"/>
    </source>
</evidence>
<evidence type="ECO:0000256" key="2">
    <source>
        <dbReference type="ARBA" id="ARBA00022490"/>
    </source>
</evidence>
<name>A0ABD1KDE1_9TELE</name>
<gene>
    <name evidence="7" type="ORF">ACEWY4_006362</name>
</gene>
<dbReference type="GO" id="GO:0005829">
    <property type="term" value="C:cytosol"/>
    <property type="evidence" value="ECO:0007669"/>
    <property type="project" value="UniProtKB-SubCell"/>
</dbReference>
<organism evidence="7 8">
    <name type="scientific">Coilia grayii</name>
    <name type="common">Gray's grenadier anchovy</name>
    <dbReference type="NCBI Taxonomy" id="363190"/>
    <lineage>
        <taxon>Eukaryota</taxon>
        <taxon>Metazoa</taxon>
        <taxon>Chordata</taxon>
        <taxon>Craniata</taxon>
        <taxon>Vertebrata</taxon>
        <taxon>Euteleostomi</taxon>
        <taxon>Actinopterygii</taxon>
        <taxon>Neopterygii</taxon>
        <taxon>Teleostei</taxon>
        <taxon>Clupei</taxon>
        <taxon>Clupeiformes</taxon>
        <taxon>Clupeoidei</taxon>
        <taxon>Engraulidae</taxon>
        <taxon>Coilinae</taxon>
        <taxon>Coilia</taxon>
    </lineage>
</organism>
<dbReference type="PANTHER" id="PTHR46985">
    <property type="entry name" value="NACHT, LRR AND PYD DOMAINS-CONTAINING PROTEIN 1"/>
    <property type="match status" value="1"/>
</dbReference>
<comment type="subcellular location">
    <subcellularLocation>
        <location evidence="1">Cytoplasm</location>
        <location evidence="1">Cytosol</location>
    </subcellularLocation>
</comment>
<feature type="domain" description="FIIND" evidence="6">
    <location>
        <begin position="48"/>
        <end position="204"/>
    </location>
</feature>
<dbReference type="InterPro" id="IPR025307">
    <property type="entry name" value="FIIND_dom"/>
</dbReference>
<dbReference type="PROSITE" id="PS51830">
    <property type="entry name" value="FIIND"/>
    <property type="match status" value="1"/>
</dbReference>
<reference evidence="7 8" key="1">
    <citation type="submission" date="2024-09" db="EMBL/GenBank/DDBJ databases">
        <title>A chromosome-level genome assembly of Gray's grenadier anchovy, Coilia grayii.</title>
        <authorList>
            <person name="Fu Z."/>
        </authorList>
    </citation>
    <scope>NUCLEOTIDE SEQUENCE [LARGE SCALE GENOMIC DNA]</scope>
    <source>
        <strain evidence="7">G4</strain>
        <tissue evidence="7">Muscle</tissue>
    </source>
</reference>
<comment type="caution">
    <text evidence="7">The sequence shown here is derived from an EMBL/GenBank/DDBJ whole genome shotgun (WGS) entry which is preliminary data.</text>
</comment>
<feature type="compositionally biased region" description="Polar residues" evidence="5">
    <location>
        <begin position="27"/>
        <end position="36"/>
    </location>
</feature>
<dbReference type="AlphaFoldDB" id="A0ABD1KDE1"/>
<evidence type="ECO:0000256" key="1">
    <source>
        <dbReference type="ARBA" id="ARBA00004514"/>
    </source>
</evidence>
<accession>A0ABD1KDE1</accession>
<dbReference type="Proteomes" id="UP001591681">
    <property type="component" value="Unassembled WGS sequence"/>
</dbReference>
<dbReference type="PANTHER" id="PTHR46985:SF2">
    <property type="entry name" value="APOPTOSIS-ASSOCIATED SPECK-LIKE PROTEIN CONTAINING A CARD"/>
    <property type="match status" value="1"/>
</dbReference>
<evidence type="ECO:0000256" key="3">
    <source>
        <dbReference type="ARBA" id="ARBA00022588"/>
    </source>
</evidence>
<keyword evidence="4" id="KW-0391">Immunity</keyword>
<dbReference type="EMBL" id="JBHFQA010000006">
    <property type="protein sequence ID" value="KAL2097155.1"/>
    <property type="molecule type" value="Genomic_DNA"/>
</dbReference>
<keyword evidence="3" id="KW-0399">Innate immunity</keyword>
<keyword evidence="8" id="KW-1185">Reference proteome</keyword>
<evidence type="ECO:0000256" key="5">
    <source>
        <dbReference type="SAM" id="MobiDB-lite"/>
    </source>
</evidence>
<dbReference type="Pfam" id="PF13553">
    <property type="entry name" value="FIIND"/>
    <property type="match status" value="1"/>
</dbReference>